<proteinExistence type="predicted"/>
<sequence length="289" mass="31179">MFLIAKSNFILGLTNLNVDIDREQHNEASGVHLTCLGWPVPGSDHGVALVGPEASLFLGDQAAENKPLKEDIREAKELLNSIPSHADCLGHAPDLVVNDQRTPIGNQDIQNPLVTRIHTPCSCQQDDPGSAPRQPAVIGDQAAQAQLVAGVPSCGEHHLEDIHKEWHHVSYAEVLRHRITAAGDGIPGVGAAPIPLRPITDADRLDALRISNCPEEFVGTPAFSSSVHAVLSYPQGGDPRPCTHSEQQRRNLADMRQQLAGLGGFGLKSILKKLKRPKQKRSPSSTHHV</sequence>
<reference evidence="1" key="1">
    <citation type="submission" date="2023-05" db="EMBL/GenBank/DDBJ databases">
        <title>Nepenthes gracilis genome sequencing.</title>
        <authorList>
            <person name="Fukushima K."/>
        </authorList>
    </citation>
    <scope>NUCLEOTIDE SEQUENCE</scope>
    <source>
        <strain evidence="1">SING2019-196</strain>
    </source>
</reference>
<dbReference type="EMBL" id="BSYO01000002">
    <property type="protein sequence ID" value="GMH00847.1"/>
    <property type="molecule type" value="Genomic_DNA"/>
</dbReference>
<organism evidence="1 2">
    <name type="scientific">Nepenthes gracilis</name>
    <name type="common">Slender pitcher plant</name>
    <dbReference type="NCBI Taxonomy" id="150966"/>
    <lineage>
        <taxon>Eukaryota</taxon>
        <taxon>Viridiplantae</taxon>
        <taxon>Streptophyta</taxon>
        <taxon>Embryophyta</taxon>
        <taxon>Tracheophyta</taxon>
        <taxon>Spermatophyta</taxon>
        <taxon>Magnoliopsida</taxon>
        <taxon>eudicotyledons</taxon>
        <taxon>Gunneridae</taxon>
        <taxon>Pentapetalae</taxon>
        <taxon>Caryophyllales</taxon>
        <taxon>Nepenthaceae</taxon>
        <taxon>Nepenthes</taxon>
    </lineage>
</organism>
<keyword evidence="2" id="KW-1185">Reference proteome</keyword>
<accession>A0AAD3PA86</accession>
<evidence type="ECO:0000313" key="2">
    <source>
        <dbReference type="Proteomes" id="UP001279734"/>
    </source>
</evidence>
<gene>
    <name evidence="1" type="ORF">Nepgr_002686</name>
</gene>
<dbReference type="AlphaFoldDB" id="A0AAD3PA86"/>
<comment type="caution">
    <text evidence="1">The sequence shown here is derived from an EMBL/GenBank/DDBJ whole genome shotgun (WGS) entry which is preliminary data.</text>
</comment>
<evidence type="ECO:0000313" key="1">
    <source>
        <dbReference type="EMBL" id="GMH00847.1"/>
    </source>
</evidence>
<name>A0AAD3PA86_NEPGR</name>
<protein>
    <submittedName>
        <fullName evidence="1">Uncharacterized protein</fullName>
    </submittedName>
</protein>
<dbReference type="Proteomes" id="UP001279734">
    <property type="component" value="Unassembled WGS sequence"/>
</dbReference>